<organism evidence="1 2">
    <name type="scientific">Novosphingobium lindaniclasticum LE124</name>
    <dbReference type="NCBI Taxonomy" id="1096930"/>
    <lineage>
        <taxon>Bacteria</taxon>
        <taxon>Pseudomonadati</taxon>
        <taxon>Pseudomonadota</taxon>
        <taxon>Alphaproteobacteria</taxon>
        <taxon>Sphingomonadales</taxon>
        <taxon>Sphingomonadaceae</taxon>
        <taxon>Novosphingobium</taxon>
    </lineage>
</organism>
<evidence type="ECO:0000313" key="1">
    <source>
        <dbReference type="EMBL" id="EQB13195.1"/>
    </source>
</evidence>
<dbReference type="RefSeq" id="WP_021234750.1">
    <property type="nucleotide sequence ID" value="NZ_ATHL01000090.1"/>
</dbReference>
<name>T0IN14_9SPHN</name>
<comment type="caution">
    <text evidence="1">The sequence shown here is derived from an EMBL/GenBank/DDBJ whole genome shotgun (WGS) entry which is preliminary data.</text>
</comment>
<dbReference type="PATRIC" id="fig|1096930.3.peg.2913"/>
<reference evidence="1 2" key="1">
    <citation type="journal article" date="2013" name="Genome Announc.">
        <title>Genome Sequence of Novosphingobium lindaniclasticum LE124T, Isolated from a Hexachlorocyclohexane Dumpsite.</title>
        <authorList>
            <person name="Saxena A."/>
            <person name="Nayyar N."/>
            <person name="Sangwan N."/>
            <person name="Kumari R."/>
            <person name="Khurana J.P."/>
            <person name="Lal R."/>
        </authorList>
    </citation>
    <scope>NUCLEOTIDE SEQUENCE [LARGE SCALE GENOMIC DNA]</scope>
    <source>
        <strain evidence="1 2">LE124</strain>
    </source>
</reference>
<evidence type="ECO:0000313" key="2">
    <source>
        <dbReference type="Proteomes" id="UP000015527"/>
    </source>
</evidence>
<keyword evidence="2" id="KW-1185">Reference proteome</keyword>
<gene>
    <name evidence="1" type="ORF">L284_14630</name>
</gene>
<sequence length="95" mass="9750">MSSTLEKTFATREQAELAVEHLVQELGVERTDIFVTAQGAQNSSGEAASGGDAPAVLESGREDAALAGGITVSVDVNDAGREQAIRRAFETASGA</sequence>
<dbReference type="OrthoDB" id="7271438at2"/>
<dbReference type="EMBL" id="ATHL01000090">
    <property type="protein sequence ID" value="EQB13195.1"/>
    <property type="molecule type" value="Genomic_DNA"/>
</dbReference>
<dbReference type="eggNOG" id="ENOG5033AC7">
    <property type="taxonomic scope" value="Bacteria"/>
</dbReference>
<accession>T0IN14</accession>
<proteinExistence type="predicted"/>
<dbReference type="AlphaFoldDB" id="T0IN14"/>
<protein>
    <submittedName>
        <fullName evidence="1">Uncharacterized protein</fullName>
    </submittedName>
</protein>
<dbReference type="Proteomes" id="UP000015527">
    <property type="component" value="Unassembled WGS sequence"/>
</dbReference>